<evidence type="ECO:0000256" key="1">
    <source>
        <dbReference type="ARBA" id="ARBA00022475"/>
    </source>
</evidence>
<dbReference type="OrthoDB" id="7061211at2"/>
<keyword evidence="6 7" id="KW-0131">Cell cycle</keyword>
<feature type="transmembrane region" description="Helical" evidence="8">
    <location>
        <begin position="28"/>
        <end position="46"/>
    </location>
</feature>
<evidence type="ECO:0000256" key="2">
    <source>
        <dbReference type="ARBA" id="ARBA00022618"/>
    </source>
</evidence>
<reference evidence="9 10" key="1">
    <citation type="submission" date="2018-09" db="EMBL/GenBank/DDBJ databases">
        <title>Alcanivorax profundi sp. nov., isolated from 1000 m-depth seawater of the Mariana Trench.</title>
        <authorList>
            <person name="Liu J."/>
        </authorList>
    </citation>
    <scope>NUCLEOTIDE SEQUENCE [LARGE SCALE GENOMIC DNA]</scope>
    <source>
        <strain evidence="9 10">MTEO17</strain>
    </source>
</reference>
<keyword evidence="2 7" id="KW-0132">Cell division</keyword>
<feature type="topological domain" description="Periplasmic" evidence="7">
    <location>
        <begin position="47"/>
        <end position="120"/>
    </location>
</feature>
<protein>
    <recommendedName>
        <fullName evidence="7">Cell division protein FtsB</fullName>
    </recommendedName>
</protein>
<dbReference type="InterPro" id="IPR023081">
    <property type="entry name" value="Cell_div_FtsB"/>
</dbReference>
<keyword evidence="5 7" id="KW-0472">Membrane</keyword>
<comment type="subunit">
    <text evidence="7">Part of a complex composed of FtsB, FtsL and FtsQ.</text>
</comment>
<dbReference type="AlphaFoldDB" id="A0A418Y331"/>
<dbReference type="InterPro" id="IPR007060">
    <property type="entry name" value="FtsL/DivIC"/>
</dbReference>
<evidence type="ECO:0000256" key="3">
    <source>
        <dbReference type="ARBA" id="ARBA00022692"/>
    </source>
</evidence>
<comment type="function">
    <text evidence="7">Essential cell division protein. May link together the upstream cell division proteins, which are predominantly cytoplasmic, with the downstream cell division proteins, which are predominantly periplasmic.</text>
</comment>
<organism evidence="9 10">
    <name type="scientific">Alcanivorax profundi</name>
    <dbReference type="NCBI Taxonomy" id="2338368"/>
    <lineage>
        <taxon>Bacteria</taxon>
        <taxon>Pseudomonadati</taxon>
        <taxon>Pseudomonadota</taxon>
        <taxon>Gammaproteobacteria</taxon>
        <taxon>Oceanospirillales</taxon>
        <taxon>Alcanivoracaceae</taxon>
        <taxon>Alcanivorax</taxon>
    </lineage>
</organism>
<proteinExistence type="inferred from homology"/>
<dbReference type="Proteomes" id="UP000283734">
    <property type="component" value="Unassembled WGS sequence"/>
</dbReference>
<evidence type="ECO:0000313" key="9">
    <source>
        <dbReference type="EMBL" id="RJG19860.1"/>
    </source>
</evidence>
<dbReference type="PANTHER" id="PTHR37485">
    <property type="entry name" value="CELL DIVISION PROTEIN FTSB"/>
    <property type="match status" value="1"/>
</dbReference>
<evidence type="ECO:0000256" key="6">
    <source>
        <dbReference type="ARBA" id="ARBA00023306"/>
    </source>
</evidence>
<keyword evidence="4 7" id="KW-1133">Transmembrane helix</keyword>
<evidence type="ECO:0000256" key="5">
    <source>
        <dbReference type="ARBA" id="ARBA00023136"/>
    </source>
</evidence>
<evidence type="ECO:0000256" key="4">
    <source>
        <dbReference type="ARBA" id="ARBA00022989"/>
    </source>
</evidence>
<dbReference type="Pfam" id="PF04977">
    <property type="entry name" value="DivIC"/>
    <property type="match status" value="1"/>
</dbReference>
<evidence type="ECO:0000256" key="8">
    <source>
        <dbReference type="SAM" id="Phobius"/>
    </source>
</evidence>
<name>A0A418Y331_9GAMM</name>
<keyword evidence="1 7" id="KW-1003">Cell membrane</keyword>
<dbReference type="EMBL" id="QYYA01000001">
    <property type="protein sequence ID" value="RJG19860.1"/>
    <property type="molecule type" value="Genomic_DNA"/>
</dbReference>
<dbReference type="GO" id="GO:0005886">
    <property type="term" value="C:plasma membrane"/>
    <property type="evidence" value="ECO:0007669"/>
    <property type="project" value="UniProtKB-SubCell"/>
</dbReference>
<comment type="similarity">
    <text evidence="7">Belongs to the FtsB family.</text>
</comment>
<dbReference type="GO" id="GO:0043093">
    <property type="term" value="P:FtsZ-dependent cytokinesis"/>
    <property type="evidence" value="ECO:0007669"/>
    <property type="project" value="UniProtKB-UniRule"/>
</dbReference>
<dbReference type="RefSeq" id="WP_022984287.1">
    <property type="nucleotide sequence ID" value="NZ_CAXGPP010000015.1"/>
</dbReference>
<keyword evidence="10" id="KW-1185">Reference proteome</keyword>
<dbReference type="HAMAP" id="MF_00599">
    <property type="entry name" value="FtsB"/>
    <property type="match status" value="1"/>
</dbReference>
<comment type="subcellular location">
    <subcellularLocation>
        <location evidence="7">Cell inner membrane</location>
        <topology evidence="7">Single-pass type II membrane protein</topology>
    </subcellularLocation>
    <text evidence="7">Localizes to the division septum.</text>
</comment>
<evidence type="ECO:0000313" key="10">
    <source>
        <dbReference type="Proteomes" id="UP000283734"/>
    </source>
</evidence>
<keyword evidence="7" id="KW-0997">Cell inner membrane</keyword>
<comment type="caution">
    <text evidence="9">The sequence shown here is derived from an EMBL/GenBank/DDBJ whole genome shotgun (WGS) entry which is preliminary data.</text>
</comment>
<dbReference type="PANTHER" id="PTHR37485:SF1">
    <property type="entry name" value="CELL DIVISION PROTEIN FTSB"/>
    <property type="match status" value="1"/>
</dbReference>
<dbReference type="GO" id="GO:0030428">
    <property type="term" value="C:cell septum"/>
    <property type="evidence" value="ECO:0007669"/>
    <property type="project" value="TreeGrafter"/>
</dbReference>
<gene>
    <name evidence="7" type="primary">ftsB</name>
    <name evidence="9" type="ORF">D4A39_03165</name>
</gene>
<dbReference type="GO" id="GO:0032153">
    <property type="term" value="C:cell division site"/>
    <property type="evidence" value="ECO:0007669"/>
    <property type="project" value="UniProtKB-UniRule"/>
</dbReference>
<keyword evidence="3 7" id="KW-0812">Transmembrane</keyword>
<sequence>MPGTRASNAQTSGTSKREAFKLSPARQVALALLALVFLGLQARLWFGEGSLRHVAMLEKDVATLKRANAKLVERNRLMAADVNDLKQGTEAVEEIARKDLGMIRDGETFFLILEQPRGSE</sequence>
<accession>A0A418Y331</accession>
<feature type="topological domain" description="Cytoplasmic" evidence="7">
    <location>
        <begin position="1"/>
        <end position="28"/>
    </location>
</feature>
<evidence type="ECO:0000256" key="7">
    <source>
        <dbReference type="HAMAP-Rule" id="MF_00599"/>
    </source>
</evidence>